<keyword evidence="2" id="KW-1185">Reference proteome</keyword>
<dbReference type="Proteomes" id="UP000887013">
    <property type="component" value="Unassembled WGS sequence"/>
</dbReference>
<gene>
    <name evidence="1" type="ORF">NPIL_156221</name>
</gene>
<name>A0A8X6UTM4_NEPPI</name>
<evidence type="ECO:0000313" key="2">
    <source>
        <dbReference type="Proteomes" id="UP000887013"/>
    </source>
</evidence>
<reference evidence="1" key="1">
    <citation type="submission" date="2020-08" db="EMBL/GenBank/DDBJ databases">
        <title>Multicomponent nature underlies the extraordinary mechanical properties of spider dragline silk.</title>
        <authorList>
            <person name="Kono N."/>
            <person name="Nakamura H."/>
            <person name="Mori M."/>
            <person name="Yoshida Y."/>
            <person name="Ohtoshi R."/>
            <person name="Malay A.D."/>
            <person name="Moran D.A.P."/>
            <person name="Tomita M."/>
            <person name="Numata K."/>
            <person name="Arakawa K."/>
        </authorList>
    </citation>
    <scope>NUCLEOTIDE SEQUENCE</scope>
</reference>
<comment type="caution">
    <text evidence="1">The sequence shown here is derived from an EMBL/GenBank/DDBJ whole genome shotgun (WGS) entry which is preliminary data.</text>
</comment>
<dbReference type="EMBL" id="BMAW01037198">
    <property type="protein sequence ID" value="GFU47370.1"/>
    <property type="molecule type" value="Genomic_DNA"/>
</dbReference>
<organism evidence="1 2">
    <name type="scientific">Nephila pilipes</name>
    <name type="common">Giant wood spider</name>
    <name type="synonym">Nephila maculata</name>
    <dbReference type="NCBI Taxonomy" id="299642"/>
    <lineage>
        <taxon>Eukaryota</taxon>
        <taxon>Metazoa</taxon>
        <taxon>Ecdysozoa</taxon>
        <taxon>Arthropoda</taxon>
        <taxon>Chelicerata</taxon>
        <taxon>Arachnida</taxon>
        <taxon>Araneae</taxon>
        <taxon>Araneomorphae</taxon>
        <taxon>Entelegynae</taxon>
        <taxon>Araneoidea</taxon>
        <taxon>Nephilidae</taxon>
        <taxon>Nephila</taxon>
    </lineage>
</organism>
<evidence type="ECO:0000313" key="1">
    <source>
        <dbReference type="EMBL" id="GFU47370.1"/>
    </source>
</evidence>
<protein>
    <submittedName>
        <fullName evidence="1">Uncharacterized protein</fullName>
    </submittedName>
</protein>
<sequence length="125" mass="14664">MWNPKKESSVSSEVDRQKWKQIRARKFRCNKCDLVKNIFRLLAHFYCLIHFASGSIVSVRGPGSCYLLKNGNGGLSTRKRNSIWVTDLKWNQSNPTRLWIDEDVSRRYRVKIILSLLIMCIFISQ</sequence>
<proteinExistence type="predicted"/>
<dbReference type="AlphaFoldDB" id="A0A8X6UTM4"/>
<accession>A0A8X6UTM4</accession>